<name>A0A226EN12_FOLCA</name>
<comment type="caution">
    <text evidence="8">The sequence shown here is derived from an EMBL/GenBank/DDBJ whole genome shotgun (WGS) entry which is preliminary data.</text>
</comment>
<dbReference type="EMBL" id="LNIX01000003">
    <property type="protein sequence ID" value="OXA57956.1"/>
    <property type="molecule type" value="Genomic_DNA"/>
</dbReference>
<dbReference type="Proteomes" id="UP000198287">
    <property type="component" value="Unassembled WGS sequence"/>
</dbReference>
<feature type="region of interest" description="Disordered" evidence="6">
    <location>
        <begin position="1"/>
        <end position="21"/>
    </location>
</feature>
<keyword evidence="9" id="KW-1185">Reference proteome</keyword>
<evidence type="ECO:0000256" key="3">
    <source>
        <dbReference type="ARBA" id="ARBA00022692"/>
    </source>
</evidence>
<feature type="compositionally biased region" description="Polar residues" evidence="6">
    <location>
        <begin position="1"/>
        <end position="13"/>
    </location>
</feature>
<feature type="transmembrane region" description="Helical" evidence="7">
    <location>
        <begin position="645"/>
        <end position="673"/>
    </location>
</feature>
<reference evidence="8 9" key="1">
    <citation type="submission" date="2015-12" db="EMBL/GenBank/DDBJ databases">
        <title>The genome of Folsomia candida.</title>
        <authorList>
            <person name="Faddeeva A."/>
            <person name="Derks M.F."/>
            <person name="Anvar Y."/>
            <person name="Smit S."/>
            <person name="Van Straalen N."/>
            <person name="Roelofs D."/>
        </authorList>
    </citation>
    <scope>NUCLEOTIDE SEQUENCE [LARGE SCALE GENOMIC DNA]</scope>
    <source>
        <strain evidence="8 9">VU population</strain>
        <tissue evidence="8">Whole body</tissue>
    </source>
</reference>
<protein>
    <recommendedName>
        <fullName evidence="10">Protein I'm not dead yet</fullName>
    </recommendedName>
</protein>
<evidence type="ECO:0000256" key="4">
    <source>
        <dbReference type="ARBA" id="ARBA00022989"/>
    </source>
</evidence>
<comment type="subcellular location">
    <subcellularLocation>
        <location evidence="1">Membrane</location>
        <topology evidence="1">Multi-pass membrane protein</topology>
    </subcellularLocation>
</comment>
<dbReference type="PANTHER" id="PTHR10283:SF82">
    <property type="entry name" value="SOLUTE CARRIER FAMILY 13 MEMBER 2"/>
    <property type="match status" value="1"/>
</dbReference>
<feature type="transmembrane region" description="Helical" evidence="7">
    <location>
        <begin position="359"/>
        <end position="380"/>
    </location>
</feature>
<dbReference type="AlphaFoldDB" id="A0A226EN12"/>
<sequence length="674" mass="74096">MATPEPISNVTTDLTEESPEKPIVEPAHPNFEPTLQQSPIPIFPKYRRSWKSRLAVLQNFKFFAIFLIPIFLIWLLFIPSVLPKSRDNKGLFILLTTGCYWLVDCMPFPGAAFIPLIAYPLFNIKPAKALISMYMQDANMMAFAAIFLALSGWTSGLTKRVALKFLAMSGGEFRKCSYLTVALSALLSMWFPDTAVMMFMIGVMEKMLVELNSTISLGSLGDARMGQMKAIEQKIKDEAAAELNAETELGNIKKLLETADDTTNVDEESSQAGAESEQPYSGLKEEQIYSSNDSENADKMQMFIDETIFKLENEKILSTFSLNILHSVGIIVNIGGLFWPFCSTGAIQLMSRAGVVDMGVWMSFVGPVMAIMLPFTIWYLDFISFILPSICSAKRKVKPENQPPRIQRRSLDIEIADTTRQNLESHYNAEYAALGKFTSYEKGLITVLALTEGLCIISDTRFCGGWSASLAKEGGVHAKVSTIAMFLAIFSFVFPKCGSDMFRGPKSPTDKASFTALLGWKIIQAQFPWGLLIFIGGGLAIGCGSRASQLSDSMGGTLVGLLGNSSFYVYLLVLMVMTFVLACLVSNTAAAGIAIQITVYISNNQHIRPHLLLIPCVAVSAFAFVHPAGTPALALLHMRTQDKPIWQYFLMGSPLTLLGFVLIYVVGICCNLVG</sequence>
<proteinExistence type="inferred from homology"/>
<accession>A0A226EN12</accession>
<keyword evidence="3 7" id="KW-0812">Transmembrane</keyword>
<evidence type="ECO:0008006" key="10">
    <source>
        <dbReference type="Google" id="ProtNLM"/>
    </source>
</evidence>
<dbReference type="InterPro" id="IPR001898">
    <property type="entry name" value="SLC13A/DASS"/>
</dbReference>
<evidence type="ECO:0000256" key="2">
    <source>
        <dbReference type="ARBA" id="ARBA00006772"/>
    </source>
</evidence>
<dbReference type="GO" id="GO:0015556">
    <property type="term" value="F:C4-dicarboxylate transmembrane transporter activity"/>
    <property type="evidence" value="ECO:0007669"/>
    <property type="project" value="UniProtKB-ARBA"/>
</dbReference>
<dbReference type="GO" id="GO:0005886">
    <property type="term" value="C:plasma membrane"/>
    <property type="evidence" value="ECO:0007669"/>
    <property type="project" value="TreeGrafter"/>
</dbReference>
<organism evidence="8 9">
    <name type="scientific">Folsomia candida</name>
    <name type="common">Springtail</name>
    <dbReference type="NCBI Taxonomy" id="158441"/>
    <lineage>
        <taxon>Eukaryota</taxon>
        <taxon>Metazoa</taxon>
        <taxon>Ecdysozoa</taxon>
        <taxon>Arthropoda</taxon>
        <taxon>Hexapoda</taxon>
        <taxon>Collembola</taxon>
        <taxon>Entomobryomorpha</taxon>
        <taxon>Isotomoidea</taxon>
        <taxon>Isotomidae</taxon>
        <taxon>Proisotominae</taxon>
        <taxon>Folsomia</taxon>
    </lineage>
</organism>
<dbReference type="GO" id="GO:0005310">
    <property type="term" value="F:dicarboxylic acid transmembrane transporter activity"/>
    <property type="evidence" value="ECO:0007669"/>
    <property type="project" value="UniProtKB-ARBA"/>
</dbReference>
<keyword evidence="4 7" id="KW-1133">Transmembrane helix</keyword>
<evidence type="ECO:0000256" key="6">
    <source>
        <dbReference type="SAM" id="MobiDB-lite"/>
    </source>
</evidence>
<evidence type="ECO:0000313" key="8">
    <source>
        <dbReference type="EMBL" id="OXA57956.1"/>
    </source>
</evidence>
<feature type="transmembrane region" description="Helical" evidence="7">
    <location>
        <begin position="60"/>
        <end position="78"/>
    </location>
</feature>
<comment type="similarity">
    <text evidence="2">Belongs to the SLC13A/DASS transporter (TC 2.A.47) family. NADC subfamily.</text>
</comment>
<dbReference type="OMA" id="LLAMWIN"/>
<gene>
    <name evidence="8" type="ORF">Fcan01_07186</name>
</gene>
<evidence type="ECO:0000256" key="1">
    <source>
        <dbReference type="ARBA" id="ARBA00004141"/>
    </source>
</evidence>
<feature type="transmembrane region" description="Helical" evidence="7">
    <location>
        <begin position="178"/>
        <end position="201"/>
    </location>
</feature>
<dbReference type="Pfam" id="PF00939">
    <property type="entry name" value="Na_sulph_symp"/>
    <property type="match status" value="2"/>
</dbReference>
<dbReference type="PANTHER" id="PTHR10283">
    <property type="entry name" value="SOLUTE CARRIER FAMILY 13 MEMBER"/>
    <property type="match status" value="1"/>
</dbReference>
<evidence type="ECO:0000256" key="7">
    <source>
        <dbReference type="SAM" id="Phobius"/>
    </source>
</evidence>
<keyword evidence="5 7" id="KW-0472">Membrane</keyword>
<feature type="transmembrane region" description="Helical" evidence="7">
    <location>
        <begin position="527"/>
        <end position="547"/>
    </location>
</feature>
<feature type="transmembrane region" description="Helical" evidence="7">
    <location>
        <begin position="90"/>
        <end position="118"/>
    </location>
</feature>
<feature type="transmembrane region" description="Helical" evidence="7">
    <location>
        <begin position="567"/>
        <end position="595"/>
    </location>
</feature>
<feature type="transmembrane region" description="Helical" evidence="7">
    <location>
        <begin position="138"/>
        <end position="157"/>
    </location>
</feature>
<evidence type="ECO:0000256" key="5">
    <source>
        <dbReference type="ARBA" id="ARBA00023136"/>
    </source>
</evidence>
<feature type="transmembrane region" description="Helical" evidence="7">
    <location>
        <begin position="607"/>
        <end position="625"/>
    </location>
</feature>
<evidence type="ECO:0000313" key="9">
    <source>
        <dbReference type="Proteomes" id="UP000198287"/>
    </source>
</evidence>
<feature type="transmembrane region" description="Helical" evidence="7">
    <location>
        <begin position="324"/>
        <end position="347"/>
    </location>
</feature>
<feature type="region of interest" description="Disordered" evidence="6">
    <location>
        <begin position="261"/>
        <end position="282"/>
    </location>
</feature>